<feature type="modified residue" description="4-aspartylphosphate" evidence="5">
    <location>
        <position position="55"/>
    </location>
</feature>
<keyword evidence="1 5" id="KW-0597">Phosphoprotein</keyword>
<dbReference type="PROSITE" id="PS50043">
    <property type="entry name" value="HTH_LUXR_2"/>
    <property type="match status" value="1"/>
</dbReference>
<evidence type="ECO:0000259" key="8">
    <source>
        <dbReference type="PROSITE" id="PS50110"/>
    </source>
</evidence>
<evidence type="ECO:0000256" key="4">
    <source>
        <dbReference type="ARBA" id="ARBA00023163"/>
    </source>
</evidence>
<evidence type="ECO:0000259" key="7">
    <source>
        <dbReference type="PROSITE" id="PS50043"/>
    </source>
</evidence>
<dbReference type="PRINTS" id="PR00038">
    <property type="entry name" value="HTHLUXR"/>
</dbReference>
<evidence type="ECO:0000256" key="5">
    <source>
        <dbReference type="PROSITE-ProRule" id="PRU00169"/>
    </source>
</evidence>
<dbReference type="SMART" id="SM00421">
    <property type="entry name" value="HTH_LUXR"/>
    <property type="match status" value="1"/>
</dbReference>
<dbReference type="InterPro" id="IPR058245">
    <property type="entry name" value="NreC/VraR/RcsB-like_REC"/>
</dbReference>
<keyword evidence="3 9" id="KW-0238">DNA-binding</keyword>
<protein>
    <submittedName>
        <fullName evidence="9">DNA-binding response regulator, LuxR family</fullName>
    </submittedName>
</protein>
<dbReference type="CDD" id="cd06170">
    <property type="entry name" value="LuxR_C_like"/>
    <property type="match status" value="1"/>
</dbReference>
<dbReference type="SMART" id="SM00448">
    <property type="entry name" value="REC"/>
    <property type="match status" value="1"/>
</dbReference>
<dbReference type="InterPro" id="IPR000792">
    <property type="entry name" value="Tscrpt_reg_LuxR_C"/>
</dbReference>
<dbReference type="GO" id="GO:0000160">
    <property type="term" value="P:phosphorelay signal transduction system"/>
    <property type="evidence" value="ECO:0007669"/>
    <property type="project" value="InterPro"/>
</dbReference>
<evidence type="ECO:0000256" key="1">
    <source>
        <dbReference type="ARBA" id="ARBA00022553"/>
    </source>
</evidence>
<organism evidence="9 10">
    <name type="scientific">Micrococcus lylae</name>
    <dbReference type="NCBI Taxonomy" id="1273"/>
    <lineage>
        <taxon>Bacteria</taxon>
        <taxon>Bacillati</taxon>
        <taxon>Actinomycetota</taxon>
        <taxon>Actinomycetes</taxon>
        <taxon>Micrococcales</taxon>
        <taxon>Micrococcaceae</taxon>
        <taxon>Micrococcus</taxon>
    </lineage>
</organism>
<dbReference type="Gene3D" id="3.40.50.2300">
    <property type="match status" value="1"/>
</dbReference>
<dbReference type="EMBL" id="FUKP01000063">
    <property type="protein sequence ID" value="SJN32549.1"/>
    <property type="molecule type" value="Genomic_DNA"/>
</dbReference>
<dbReference type="CDD" id="cd17535">
    <property type="entry name" value="REC_NarL-like"/>
    <property type="match status" value="1"/>
</dbReference>
<keyword evidence="2" id="KW-0805">Transcription regulation</keyword>
<dbReference type="GO" id="GO:0006355">
    <property type="term" value="P:regulation of DNA-templated transcription"/>
    <property type="evidence" value="ECO:0007669"/>
    <property type="project" value="InterPro"/>
</dbReference>
<accession>A0A1R4JKL2</accession>
<dbReference type="InterPro" id="IPR011006">
    <property type="entry name" value="CheY-like_superfamily"/>
</dbReference>
<dbReference type="PANTHER" id="PTHR43214">
    <property type="entry name" value="TWO-COMPONENT RESPONSE REGULATOR"/>
    <property type="match status" value="1"/>
</dbReference>
<dbReference type="InterPro" id="IPR016032">
    <property type="entry name" value="Sig_transdc_resp-reg_C-effctor"/>
</dbReference>
<dbReference type="Pfam" id="PF00196">
    <property type="entry name" value="GerE"/>
    <property type="match status" value="1"/>
</dbReference>
<dbReference type="SUPFAM" id="SSF52172">
    <property type="entry name" value="CheY-like"/>
    <property type="match status" value="1"/>
</dbReference>
<feature type="domain" description="Response regulatory" evidence="8">
    <location>
        <begin position="4"/>
        <end position="120"/>
    </location>
</feature>
<proteinExistence type="predicted"/>
<keyword evidence="4" id="KW-0804">Transcription</keyword>
<evidence type="ECO:0000256" key="3">
    <source>
        <dbReference type="ARBA" id="ARBA00023125"/>
    </source>
</evidence>
<dbReference type="AlphaFoldDB" id="A0A1R4JKL2"/>
<evidence type="ECO:0000313" key="10">
    <source>
        <dbReference type="Proteomes" id="UP000196230"/>
    </source>
</evidence>
<evidence type="ECO:0000256" key="6">
    <source>
        <dbReference type="SAM" id="MobiDB-lite"/>
    </source>
</evidence>
<dbReference type="RefSeq" id="WP_087134383.1">
    <property type="nucleotide sequence ID" value="NZ_FUKP01000063.1"/>
</dbReference>
<evidence type="ECO:0000313" key="9">
    <source>
        <dbReference type="EMBL" id="SJN32549.1"/>
    </source>
</evidence>
<dbReference type="Proteomes" id="UP000196230">
    <property type="component" value="Unassembled WGS sequence"/>
</dbReference>
<name>A0A1R4JKL2_9MICC</name>
<dbReference type="Pfam" id="PF00072">
    <property type="entry name" value="Response_reg"/>
    <property type="match status" value="1"/>
</dbReference>
<feature type="region of interest" description="Disordered" evidence="6">
    <location>
        <begin position="143"/>
        <end position="186"/>
    </location>
</feature>
<sequence length="251" mass="26062">MSIRVLLVDDQPLIRLGFAAILGSEDGLEVVGEAGDGREALEKVAELDPDVVCMDVQMPVMDGIEATRALAESGARAAILILTTFDRDDFLFDTLTAGASGFLLKSAGPEELIEAVRVLGRGDALLDPQVTRRVLSRLATGAQGAGSGAAGSGADAEPPAPATVPADPEPADEPGEATAETSAVVGKAGLTARETEILRLMARGLSNAEIAEELFVGESTVKTHVSNVLMKLQARDRVHAVIWAFEHGLAG</sequence>
<dbReference type="InterPro" id="IPR001789">
    <property type="entry name" value="Sig_transdc_resp-reg_receiver"/>
</dbReference>
<reference evidence="9 10" key="1">
    <citation type="submission" date="2017-02" db="EMBL/GenBank/DDBJ databases">
        <authorList>
            <person name="Peterson S.W."/>
        </authorList>
    </citation>
    <scope>NUCLEOTIDE SEQUENCE [LARGE SCALE GENOMIC DNA]</scope>
    <source>
        <strain evidence="9 10">2B3F</strain>
    </source>
</reference>
<gene>
    <name evidence="9" type="ORF">FM125_09115</name>
</gene>
<dbReference type="PROSITE" id="PS00622">
    <property type="entry name" value="HTH_LUXR_1"/>
    <property type="match status" value="1"/>
</dbReference>
<dbReference type="GO" id="GO:0003677">
    <property type="term" value="F:DNA binding"/>
    <property type="evidence" value="ECO:0007669"/>
    <property type="project" value="UniProtKB-KW"/>
</dbReference>
<dbReference type="PROSITE" id="PS50110">
    <property type="entry name" value="RESPONSE_REGULATORY"/>
    <property type="match status" value="1"/>
</dbReference>
<dbReference type="InterPro" id="IPR039420">
    <property type="entry name" value="WalR-like"/>
</dbReference>
<dbReference type="PANTHER" id="PTHR43214:SF24">
    <property type="entry name" value="TRANSCRIPTIONAL REGULATORY PROTEIN NARL-RELATED"/>
    <property type="match status" value="1"/>
</dbReference>
<dbReference type="SUPFAM" id="SSF46894">
    <property type="entry name" value="C-terminal effector domain of the bipartite response regulators"/>
    <property type="match status" value="1"/>
</dbReference>
<evidence type="ECO:0000256" key="2">
    <source>
        <dbReference type="ARBA" id="ARBA00023015"/>
    </source>
</evidence>
<feature type="domain" description="HTH luxR-type" evidence="7">
    <location>
        <begin position="183"/>
        <end position="248"/>
    </location>
</feature>